<proteinExistence type="predicted"/>
<dbReference type="Proteomes" id="UP000634206">
    <property type="component" value="Unassembled WGS sequence"/>
</dbReference>
<reference evidence="2" key="1">
    <citation type="submission" date="2021-01" db="EMBL/GenBank/DDBJ databases">
        <title>Modified the classification status of verrucomicrobia.</title>
        <authorList>
            <person name="Feng X."/>
        </authorList>
    </citation>
    <scope>NUCLEOTIDE SEQUENCE</scope>
    <source>
        <strain evidence="2">5K15</strain>
    </source>
</reference>
<feature type="chain" id="PRO_5042037142" description="DUF4138 domain-containing protein" evidence="1">
    <location>
        <begin position="22"/>
        <end position="244"/>
    </location>
</feature>
<keyword evidence="3" id="KW-1185">Reference proteome</keyword>
<sequence length="244" mass="27070">MISRILIPLLALCFASSAAIAQDKITDPNQLPPLPTPQAEDLVCKCVTTFQLKKDDVFFLKVGENYYQIELYGETVSQPLPVRGARTFTLYKQVTDEEGKVTYKPAVQQALSGTGKSHLVILKRKDAKSPITSAGLNLSSSSMPANNIYFYNESTAPLGLQVNTTKTVVQPFSKFTYPFVNTTRNTYTSAKVIMRYKGENKIMSSKRLRLVPGRRIILIAFPSVARAKLGSTPLRMLAIQDMPK</sequence>
<comment type="caution">
    <text evidence="2">The sequence shown here is derived from an EMBL/GenBank/DDBJ whole genome shotgun (WGS) entry which is preliminary data.</text>
</comment>
<evidence type="ECO:0000313" key="3">
    <source>
        <dbReference type="Proteomes" id="UP000634206"/>
    </source>
</evidence>
<evidence type="ECO:0000313" key="2">
    <source>
        <dbReference type="EMBL" id="MBK1853939.1"/>
    </source>
</evidence>
<organism evidence="2 3">
    <name type="scientific">Oceaniferula flava</name>
    <dbReference type="NCBI Taxonomy" id="2800421"/>
    <lineage>
        <taxon>Bacteria</taxon>
        <taxon>Pseudomonadati</taxon>
        <taxon>Verrucomicrobiota</taxon>
        <taxon>Verrucomicrobiia</taxon>
        <taxon>Verrucomicrobiales</taxon>
        <taxon>Verrucomicrobiaceae</taxon>
        <taxon>Oceaniferula</taxon>
    </lineage>
</organism>
<dbReference type="EMBL" id="JAENIG010000002">
    <property type="protein sequence ID" value="MBK1853939.1"/>
    <property type="molecule type" value="Genomic_DNA"/>
</dbReference>
<evidence type="ECO:0008006" key="4">
    <source>
        <dbReference type="Google" id="ProtNLM"/>
    </source>
</evidence>
<keyword evidence="1" id="KW-0732">Signal</keyword>
<dbReference type="RefSeq" id="WP_309488547.1">
    <property type="nucleotide sequence ID" value="NZ_JAENIG010000002.1"/>
</dbReference>
<protein>
    <recommendedName>
        <fullName evidence="4">DUF4138 domain-containing protein</fullName>
    </recommendedName>
</protein>
<gene>
    <name evidence="2" type="ORF">JIN83_03135</name>
</gene>
<dbReference type="AlphaFoldDB" id="A0AAE2SAC5"/>
<feature type="signal peptide" evidence="1">
    <location>
        <begin position="1"/>
        <end position="21"/>
    </location>
</feature>
<evidence type="ECO:0000256" key="1">
    <source>
        <dbReference type="SAM" id="SignalP"/>
    </source>
</evidence>
<accession>A0AAE2SAC5</accession>
<name>A0AAE2SAC5_9BACT</name>